<feature type="region of interest" description="Disordered" evidence="1">
    <location>
        <begin position="19"/>
        <end position="38"/>
    </location>
</feature>
<name>A0A9D4NG68_DREPO</name>
<keyword evidence="3" id="KW-1185">Reference proteome</keyword>
<dbReference type="Proteomes" id="UP000828390">
    <property type="component" value="Unassembled WGS sequence"/>
</dbReference>
<dbReference type="AlphaFoldDB" id="A0A9D4NG68"/>
<dbReference type="EMBL" id="JAIWYP010000001">
    <property type="protein sequence ID" value="KAH3894830.1"/>
    <property type="molecule type" value="Genomic_DNA"/>
</dbReference>
<gene>
    <name evidence="2" type="ORF">DPMN_018989</name>
</gene>
<reference evidence="2" key="2">
    <citation type="submission" date="2020-11" db="EMBL/GenBank/DDBJ databases">
        <authorList>
            <person name="McCartney M.A."/>
            <person name="Auch B."/>
            <person name="Kono T."/>
            <person name="Mallez S."/>
            <person name="Becker A."/>
            <person name="Gohl D.M."/>
            <person name="Silverstein K.A.T."/>
            <person name="Koren S."/>
            <person name="Bechman K.B."/>
            <person name="Herman A."/>
            <person name="Abrahante J.E."/>
            <person name="Garbe J."/>
        </authorList>
    </citation>
    <scope>NUCLEOTIDE SEQUENCE</scope>
    <source>
        <strain evidence="2">Duluth1</strain>
        <tissue evidence="2">Whole animal</tissue>
    </source>
</reference>
<evidence type="ECO:0000313" key="3">
    <source>
        <dbReference type="Proteomes" id="UP000828390"/>
    </source>
</evidence>
<sequence>MPGSSASISDATVTQTLLGKFTTSDPDTTRKVTSPANPQQPEIEVWIKSTVTQASIDFNDQTVPLPLTIKCTDGYVANDITGTFNVNIVDEDSPSDYLTTLYRKFHQRWYAGSRGDYPYVQRRPSIRLTSPTATTLSRAPYERRNPPFFEVVAATSPAFNIRVKAGVTLAAAVSPYVMHVDCTDAVTAVSSTFTQPVLDKASTFISGINWNSPDVSDDTVIATSLGKFTTTDPDTTCSVTLPVTNVYEIRKVASPTDPQKPEFEVWISNAVTQASIDFNDPPVPLPLTINCTDGNVLNDITGTFNVNIVDSPPTFVSGIPGSSPNVSDSIVTETLLGKFTTTDPDTACSVRSPSTTVYEIRNVTSPVNVSQPEFEVRISSTMTEAAIDFNDKAVPLTLTIRCTDGNPVNVITGTFNVNIVDEVRL</sequence>
<reference evidence="2" key="1">
    <citation type="journal article" date="2019" name="bioRxiv">
        <title>The Genome of the Zebra Mussel, Dreissena polymorpha: A Resource for Invasive Species Research.</title>
        <authorList>
            <person name="McCartney M.A."/>
            <person name="Auch B."/>
            <person name="Kono T."/>
            <person name="Mallez S."/>
            <person name="Zhang Y."/>
            <person name="Obille A."/>
            <person name="Becker A."/>
            <person name="Abrahante J.E."/>
            <person name="Garbe J."/>
            <person name="Badalamenti J.P."/>
            <person name="Herman A."/>
            <person name="Mangelson H."/>
            <person name="Liachko I."/>
            <person name="Sullivan S."/>
            <person name="Sone E.D."/>
            <person name="Koren S."/>
            <person name="Silverstein K.A.T."/>
            <person name="Beckman K.B."/>
            <person name="Gohl D.M."/>
        </authorList>
    </citation>
    <scope>NUCLEOTIDE SEQUENCE</scope>
    <source>
        <strain evidence="2">Duluth1</strain>
        <tissue evidence="2">Whole animal</tissue>
    </source>
</reference>
<accession>A0A9D4NG68</accession>
<evidence type="ECO:0000256" key="1">
    <source>
        <dbReference type="SAM" id="MobiDB-lite"/>
    </source>
</evidence>
<comment type="caution">
    <text evidence="2">The sequence shown here is derived from an EMBL/GenBank/DDBJ whole genome shotgun (WGS) entry which is preliminary data.</text>
</comment>
<proteinExistence type="predicted"/>
<organism evidence="2 3">
    <name type="scientific">Dreissena polymorpha</name>
    <name type="common">Zebra mussel</name>
    <name type="synonym">Mytilus polymorpha</name>
    <dbReference type="NCBI Taxonomy" id="45954"/>
    <lineage>
        <taxon>Eukaryota</taxon>
        <taxon>Metazoa</taxon>
        <taxon>Spiralia</taxon>
        <taxon>Lophotrochozoa</taxon>
        <taxon>Mollusca</taxon>
        <taxon>Bivalvia</taxon>
        <taxon>Autobranchia</taxon>
        <taxon>Heteroconchia</taxon>
        <taxon>Euheterodonta</taxon>
        <taxon>Imparidentia</taxon>
        <taxon>Neoheterodontei</taxon>
        <taxon>Myida</taxon>
        <taxon>Dreissenoidea</taxon>
        <taxon>Dreissenidae</taxon>
        <taxon>Dreissena</taxon>
    </lineage>
</organism>
<evidence type="ECO:0000313" key="2">
    <source>
        <dbReference type="EMBL" id="KAH3894830.1"/>
    </source>
</evidence>
<protein>
    <submittedName>
        <fullName evidence="2">Uncharacterized protein</fullName>
    </submittedName>
</protein>